<dbReference type="Gene3D" id="3.30.160.670">
    <property type="match status" value="1"/>
</dbReference>
<evidence type="ECO:0000259" key="1">
    <source>
        <dbReference type="Pfam" id="PF13590"/>
    </source>
</evidence>
<proteinExistence type="predicted"/>
<reference evidence="2 3" key="1">
    <citation type="submission" date="2021-12" db="EMBL/GenBank/DDBJ databases">
        <title>Genome sequencing of bacteria with rrn-lacking chromosome and rrn-plasmid.</title>
        <authorList>
            <person name="Anda M."/>
            <person name="Iwasaki W."/>
        </authorList>
    </citation>
    <scope>NUCLEOTIDE SEQUENCE [LARGE SCALE GENOMIC DNA]</scope>
    <source>
        <strain evidence="2 3">NBRC 15940</strain>
    </source>
</reference>
<accession>A0AAN5API3</accession>
<comment type="caution">
    <text evidence="2">The sequence shown here is derived from an EMBL/GenBank/DDBJ whole genome shotgun (WGS) entry which is preliminary data.</text>
</comment>
<dbReference type="AlphaFoldDB" id="A0AAN5API3"/>
<protein>
    <recommendedName>
        <fullName evidence="1">DUF4136 domain-containing protein</fullName>
    </recommendedName>
</protein>
<dbReference type="Pfam" id="PF13590">
    <property type="entry name" value="DUF4136"/>
    <property type="match status" value="1"/>
</dbReference>
<evidence type="ECO:0000313" key="3">
    <source>
        <dbReference type="Proteomes" id="UP001310022"/>
    </source>
</evidence>
<name>A0AAN5API3_9BACT</name>
<evidence type="ECO:0000313" key="2">
    <source>
        <dbReference type="EMBL" id="GJM63868.1"/>
    </source>
</evidence>
<organism evidence="2 3">
    <name type="scientific">Persicobacter diffluens</name>
    <dbReference type="NCBI Taxonomy" id="981"/>
    <lineage>
        <taxon>Bacteria</taxon>
        <taxon>Pseudomonadati</taxon>
        <taxon>Bacteroidota</taxon>
        <taxon>Cytophagia</taxon>
        <taxon>Cytophagales</taxon>
        <taxon>Persicobacteraceae</taxon>
        <taxon>Persicobacter</taxon>
    </lineage>
</organism>
<keyword evidence="3" id="KW-1185">Reference proteome</keyword>
<feature type="domain" description="DUF4136" evidence="1">
    <location>
        <begin position="36"/>
        <end position="234"/>
    </location>
</feature>
<dbReference type="EMBL" id="BQKE01000003">
    <property type="protein sequence ID" value="GJM63868.1"/>
    <property type="molecule type" value="Genomic_DNA"/>
</dbReference>
<dbReference type="Proteomes" id="UP001310022">
    <property type="component" value="Unassembled WGS sequence"/>
</dbReference>
<gene>
    <name evidence="2" type="ORF">PEDI_44200</name>
</gene>
<dbReference type="InterPro" id="IPR025411">
    <property type="entry name" value="DUF4136"/>
</dbReference>
<sequence>MLAACYPDRGPQFIDDLDLTITYYDEEFYVDGKPNAQYRYFILRDTVEYVGSKDDDDKRDEFIKEYSEDIIDATRQEFLALGYEEKDSTFIMENASESFAVNLVFLALNNQVIGGVPGWWWGPGYPGYWGWYYPGWGGGYWGGYYPWYPSYIYSYSYQTGTLLTEVVDGQSLKDYRDWLEENPDIDPEDLDPEDVPPLLFRWQALVDGIVSGSDNVNRDRLFGGIEQSFVQSPYLITPNQ</sequence>